<dbReference type="InterPro" id="IPR010917">
    <property type="entry name" value="TonB_rcpt_CS"/>
</dbReference>
<evidence type="ECO:0000256" key="10">
    <source>
        <dbReference type="ARBA" id="ARBA00023136"/>
    </source>
</evidence>
<keyword evidence="5 12" id="KW-0812">Transmembrane</keyword>
<evidence type="ECO:0000256" key="7">
    <source>
        <dbReference type="ARBA" id="ARBA00023004"/>
    </source>
</evidence>
<proteinExistence type="inferred from homology"/>
<dbReference type="PANTHER" id="PTHR32552">
    <property type="entry name" value="FERRICHROME IRON RECEPTOR-RELATED"/>
    <property type="match status" value="1"/>
</dbReference>
<organism evidence="19 20">
    <name type="scientific">Dokdonella soli</name>
    <dbReference type="NCBI Taxonomy" id="529810"/>
    <lineage>
        <taxon>Bacteria</taxon>
        <taxon>Pseudomonadati</taxon>
        <taxon>Pseudomonadota</taxon>
        <taxon>Gammaproteobacteria</taxon>
        <taxon>Lysobacterales</taxon>
        <taxon>Rhodanobacteraceae</taxon>
        <taxon>Dokdonella</taxon>
    </lineage>
</organism>
<feature type="short sequence motif" description="TonB box" evidence="13">
    <location>
        <begin position="44"/>
        <end position="50"/>
    </location>
</feature>
<evidence type="ECO:0000256" key="2">
    <source>
        <dbReference type="ARBA" id="ARBA00022448"/>
    </source>
</evidence>
<keyword evidence="8" id="KW-0406">Ion transport</keyword>
<dbReference type="PROSITE" id="PS00430">
    <property type="entry name" value="TONB_DEPENDENT_REC_1"/>
    <property type="match status" value="1"/>
</dbReference>
<dbReference type="PROSITE" id="PS52016">
    <property type="entry name" value="TONB_DEPENDENT_REC_3"/>
    <property type="match status" value="1"/>
</dbReference>
<dbReference type="InterPro" id="IPR039426">
    <property type="entry name" value="TonB-dep_rcpt-like"/>
</dbReference>
<comment type="similarity">
    <text evidence="12 15">Belongs to the TonB-dependent receptor family.</text>
</comment>
<evidence type="ECO:0000256" key="11">
    <source>
        <dbReference type="ARBA" id="ARBA00023237"/>
    </source>
</evidence>
<dbReference type="Pfam" id="PF00593">
    <property type="entry name" value="TonB_dep_Rec_b-barrel"/>
    <property type="match status" value="1"/>
</dbReference>
<gene>
    <name evidence="19" type="ORF">GCM10009105_37680</name>
</gene>
<keyword evidence="9 13" id="KW-0798">TonB box</keyword>
<comment type="caution">
    <text evidence="19">The sequence shown here is derived from an EMBL/GenBank/DDBJ whole genome shotgun (WGS) entry which is preliminary data.</text>
</comment>
<dbReference type="CDD" id="cd01347">
    <property type="entry name" value="ligand_gated_channel"/>
    <property type="match status" value="1"/>
</dbReference>
<dbReference type="InterPro" id="IPR010916">
    <property type="entry name" value="TonB_box_CS"/>
</dbReference>
<feature type="signal peptide" evidence="16">
    <location>
        <begin position="1"/>
        <end position="21"/>
    </location>
</feature>
<dbReference type="Proteomes" id="UP001501523">
    <property type="component" value="Unassembled WGS sequence"/>
</dbReference>
<evidence type="ECO:0000256" key="15">
    <source>
        <dbReference type="RuleBase" id="RU003357"/>
    </source>
</evidence>
<evidence type="ECO:0000256" key="5">
    <source>
        <dbReference type="ARBA" id="ARBA00022692"/>
    </source>
</evidence>
<dbReference type="InterPro" id="IPR012910">
    <property type="entry name" value="Plug_dom"/>
</dbReference>
<keyword evidence="20" id="KW-1185">Reference proteome</keyword>
<feature type="chain" id="PRO_5046297297" evidence="16">
    <location>
        <begin position="22"/>
        <end position="748"/>
    </location>
</feature>
<evidence type="ECO:0000256" key="8">
    <source>
        <dbReference type="ARBA" id="ARBA00023065"/>
    </source>
</evidence>
<accession>A0ABN1IZT1</accession>
<evidence type="ECO:0000313" key="19">
    <source>
        <dbReference type="EMBL" id="GAA0724771.1"/>
    </source>
</evidence>
<keyword evidence="6 16" id="KW-0732">Signal</keyword>
<evidence type="ECO:0000259" key="18">
    <source>
        <dbReference type="Pfam" id="PF07715"/>
    </source>
</evidence>
<feature type="short sequence motif" description="TonB C-terminal box" evidence="14">
    <location>
        <begin position="731"/>
        <end position="748"/>
    </location>
</feature>
<keyword evidence="19" id="KW-0675">Receptor</keyword>
<dbReference type="RefSeq" id="WP_343794109.1">
    <property type="nucleotide sequence ID" value="NZ_BAAAEU010000032.1"/>
</dbReference>
<dbReference type="PROSITE" id="PS01156">
    <property type="entry name" value="TONB_DEPENDENT_REC_2"/>
    <property type="match status" value="1"/>
</dbReference>
<dbReference type="Gene3D" id="2.40.170.20">
    <property type="entry name" value="TonB-dependent receptor, beta-barrel domain"/>
    <property type="match status" value="1"/>
</dbReference>
<evidence type="ECO:0000256" key="12">
    <source>
        <dbReference type="PROSITE-ProRule" id="PRU01360"/>
    </source>
</evidence>
<sequence length="748" mass="81180">MTTRKSMLTLALLAALANLHAAEVAPADPADAAASAAPNETLDTISVVGQGETRQVQRVSQGDSTVLPPGASPLKVLDKLPGVHFESADPFGNYEWSTRISLRGFNQYRLGFTLDGIPLGDMSYGNNNGLHISRALIAENLGGTELAEGIGALGTASTSNLGGAVQFISADPLRQYGVRVAQTIGSDSARRTFARLDTGDHNGFAMYLSAVDADTDKWKGYGDQKQSQFNGKAVYDFGGNHISALVTTSHRDEVDYADLSLESQRKLGWDWDNYAPDWNRSVAAANGQFSGGVAGVSDPLDAAYYLGRGLRDDKLFSLNGDFNLAEGLVLHATAYHHENRGQGHWFTPYAPSSPTVPISIRTTEYGINRTGAIASLTYETGIHHFEGGVWYENSDHTLQRNYYGITGPVDDSHFLHAPTKRAFYQQFNTVTRQFYAQDTMHFLDGALTVDVGFKSPHTDLDATSRIGSRASGSLTAEKNVLPQVGVGYKLTEHQELFASYAENMAAFQAGVSGPFSASQAAFDVFGKTLKPERSKTFEGGVRSFGDGYEASLALYTVKFDNRLLAISQCAGIVGCPTAFANVGSASSRGVEATFVWKPMDHLRWFNTVSYNRSRYDSDYVDGQNIVPTRGKTVVDAPHALVSSEIAWQEGPWDLRLGGKYTGKRYITYVNDSSVPGFLLFNASAGYDLGKLGMLEDVRLQLNLSNLTDKRYFATVGSNGFVVSDPQGQNYTLLTGAPRQVFFTVDARF</sequence>
<name>A0ABN1IZT1_9GAMM</name>
<feature type="domain" description="TonB-dependent receptor plug" evidence="18">
    <location>
        <begin position="56"/>
        <end position="133"/>
    </location>
</feature>
<dbReference type="PANTHER" id="PTHR32552:SF89">
    <property type="entry name" value="CATECHOLATE SIDEROPHORE RECEPTOR FIU"/>
    <property type="match status" value="1"/>
</dbReference>
<keyword evidence="10 12" id="KW-0472">Membrane</keyword>
<feature type="domain" description="TonB-dependent receptor-like beta-barrel" evidence="17">
    <location>
        <begin position="259"/>
        <end position="706"/>
    </location>
</feature>
<evidence type="ECO:0000256" key="9">
    <source>
        <dbReference type="ARBA" id="ARBA00023077"/>
    </source>
</evidence>
<dbReference type="SUPFAM" id="SSF56935">
    <property type="entry name" value="Porins"/>
    <property type="match status" value="1"/>
</dbReference>
<dbReference type="InterPro" id="IPR037066">
    <property type="entry name" value="Plug_dom_sf"/>
</dbReference>
<evidence type="ECO:0000256" key="16">
    <source>
        <dbReference type="SAM" id="SignalP"/>
    </source>
</evidence>
<evidence type="ECO:0000256" key="3">
    <source>
        <dbReference type="ARBA" id="ARBA00022452"/>
    </source>
</evidence>
<keyword evidence="11 12" id="KW-0998">Cell outer membrane</keyword>
<dbReference type="InterPro" id="IPR036942">
    <property type="entry name" value="Beta-barrel_TonB_sf"/>
</dbReference>
<evidence type="ECO:0000256" key="14">
    <source>
        <dbReference type="PROSITE-ProRule" id="PRU10144"/>
    </source>
</evidence>
<evidence type="ECO:0000256" key="4">
    <source>
        <dbReference type="ARBA" id="ARBA00022496"/>
    </source>
</evidence>
<dbReference type="InterPro" id="IPR000531">
    <property type="entry name" value="Beta-barrel_TonB"/>
</dbReference>
<evidence type="ECO:0000256" key="6">
    <source>
        <dbReference type="ARBA" id="ARBA00022729"/>
    </source>
</evidence>
<keyword evidence="3 12" id="KW-1134">Transmembrane beta strand</keyword>
<evidence type="ECO:0000256" key="13">
    <source>
        <dbReference type="PROSITE-ProRule" id="PRU10143"/>
    </source>
</evidence>
<keyword evidence="7" id="KW-0408">Iron</keyword>
<evidence type="ECO:0000256" key="1">
    <source>
        <dbReference type="ARBA" id="ARBA00004571"/>
    </source>
</evidence>
<dbReference type="EMBL" id="BAAAEU010000032">
    <property type="protein sequence ID" value="GAA0724771.1"/>
    <property type="molecule type" value="Genomic_DNA"/>
</dbReference>
<dbReference type="Gene3D" id="2.170.130.10">
    <property type="entry name" value="TonB-dependent receptor, plug domain"/>
    <property type="match status" value="1"/>
</dbReference>
<evidence type="ECO:0000313" key="20">
    <source>
        <dbReference type="Proteomes" id="UP001501523"/>
    </source>
</evidence>
<evidence type="ECO:0000259" key="17">
    <source>
        <dbReference type="Pfam" id="PF00593"/>
    </source>
</evidence>
<comment type="subcellular location">
    <subcellularLocation>
        <location evidence="1 12">Cell outer membrane</location>
        <topology evidence="1 12">Multi-pass membrane protein</topology>
    </subcellularLocation>
</comment>
<dbReference type="Pfam" id="PF07715">
    <property type="entry name" value="Plug"/>
    <property type="match status" value="1"/>
</dbReference>
<protein>
    <submittedName>
        <fullName evidence="19">TonB-dependent receptor</fullName>
    </submittedName>
</protein>
<keyword evidence="2 12" id="KW-0813">Transport</keyword>
<reference evidence="19 20" key="1">
    <citation type="journal article" date="2019" name="Int. J. Syst. Evol. Microbiol.">
        <title>The Global Catalogue of Microorganisms (GCM) 10K type strain sequencing project: providing services to taxonomists for standard genome sequencing and annotation.</title>
        <authorList>
            <consortium name="The Broad Institute Genomics Platform"/>
            <consortium name="The Broad Institute Genome Sequencing Center for Infectious Disease"/>
            <person name="Wu L."/>
            <person name="Ma J."/>
        </authorList>
    </citation>
    <scope>NUCLEOTIDE SEQUENCE [LARGE SCALE GENOMIC DNA]</scope>
    <source>
        <strain evidence="19 20">JCM 15421</strain>
    </source>
</reference>
<keyword evidence="4" id="KW-0410">Iron transport</keyword>